<evidence type="ECO:0000256" key="2">
    <source>
        <dbReference type="SAM" id="MobiDB-lite"/>
    </source>
</evidence>
<keyword evidence="1" id="KW-0539">Nucleus</keyword>
<reference evidence="4" key="1">
    <citation type="submission" date="2022-11" db="EMBL/GenBank/DDBJ databases">
        <authorList>
            <person name="Petersen C."/>
        </authorList>
    </citation>
    <scope>NUCLEOTIDE SEQUENCE</scope>
    <source>
        <strain evidence="4">IBT 20477</strain>
    </source>
</reference>
<keyword evidence="5" id="KW-1185">Reference proteome</keyword>
<dbReference type="GO" id="GO:0008270">
    <property type="term" value="F:zinc ion binding"/>
    <property type="evidence" value="ECO:0007669"/>
    <property type="project" value="InterPro"/>
</dbReference>
<evidence type="ECO:0000256" key="1">
    <source>
        <dbReference type="ARBA" id="ARBA00023242"/>
    </source>
</evidence>
<dbReference type="Pfam" id="PF04082">
    <property type="entry name" value="Fungal_trans"/>
    <property type="match status" value="1"/>
</dbReference>
<protein>
    <recommendedName>
        <fullName evidence="3">Xylanolytic transcriptional activator regulatory domain-containing protein</fullName>
    </recommendedName>
</protein>
<comment type="caution">
    <text evidence="4">The sequence shown here is derived from an EMBL/GenBank/DDBJ whole genome shotgun (WGS) entry which is preliminary data.</text>
</comment>
<organism evidence="4 5">
    <name type="scientific">Penicillium cf. viridicatum</name>
    <dbReference type="NCBI Taxonomy" id="2972119"/>
    <lineage>
        <taxon>Eukaryota</taxon>
        <taxon>Fungi</taxon>
        <taxon>Dikarya</taxon>
        <taxon>Ascomycota</taxon>
        <taxon>Pezizomycotina</taxon>
        <taxon>Eurotiomycetes</taxon>
        <taxon>Eurotiomycetidae</taxon>
        <taxon>Eurotiales</taxon>
        <taxon>Aspergillaceae</taxon>
        <taxon>Penicillium</taxon>
    </lineage>
</organism>
<feature type="domain" description="Xylanolytic transcriptional activator regulatory" evidence="3">
    <location>
        <begin position="174"/>
        <end position="247"/>
    </location>
</feature>
<dbReference type="Proteomes" id="UP001150942">
    <property type="component" value="Unassembled WGS sequence"/>
</dbReference>
<evidence type="ECO:0000313" key="4">
    <source>
        <dbReference type="EMBL" id="KAJ5207901.1"/>
    </source>
</evidence>
<reference evidence="4" key="2">
    <citation type="journal article" date="2023" name="IMA Fungus">
        <title>Comparative genomic study of the Penicillium genus elucidates a diverse pangenome and 15 lateral gene transfer events.</title>
        <authorList>
            <person name="Petersen C."/>
            <person name="Sorensen T."/>
            <person name="Nielsen M.R."/>
            <person name="Sondergaard T.E."/>
            <person name="Sorensen J.L."/>
            <person name="Fitzpatrick D.A."/>
            <person name="Frisvad J.C."/>
            <person name="Nielsen K.L."/>
        </authorList>
    </citation>
    <scope>NUCLEOTIDE SEQUENCE</scope>
    <source>
        <strain evidence="4">IBT 20477</strain>
    </source>
</reference>
<proteinExistence type="predicted"/>
<dbReference type="OrthoDB" id="2123952at2759"/>
<dbReference type="InterPro" id="IPR050987">
    <property type="entry name" value="AtrR-like"/>
</dbReference>
<dbReference type="GO" id="GO:0003677">
    <property type="term" value="F:DNA binding"/>
    <property type="evidence" value="ECO:0007669"/>
    <property type="project" value="InterPro"/>
</dbReference>
<dbReference type="GO" id="GO:0006351">
    <property type="term" value="P:DNA-templated transcription"/>
    <property type="evidence" value="ECO:0007669"/>
    <property type="project" value="InterPro"/>
</dbReference>
<dbReference type="PANTHER" id="PTHR46910">
    <property type="entry name" value="TRANSCRIPTION FACTOR PDR1"/>
    <property type="match status" value="1"/>
</dbReference>
<dbReference type="InterPro" id="IPR007219">
    <property type="entry name" value="XnlR_reg_dom"/>
</dbReference>
<dbReference type="EMBL" id="JAPQKQ010000002">
    <property type="protein sequence ID" value="KAJ5207901.1"/>
    <property type="molecule type" value="Genomic_DNA"/>
</dbReference>
<gene>
    <name evidence="4" type="ORF">N7449_002280</name>
</gene>
<sequence length="495" mass="55197">MTTAPRGAPSGSGNLQVEGPSASEYGTTAQLLQGEAVWKSGLQNSPEGGQREFTPLPPKEEALELIHEAFRDFNAAFPLFDGPSFLRRVEVSYPVINAEDAAWWACLNVVLAFALRLRALRAFKGPEGDKAMWSYATNALGVVNELNMSSDLSAVQALLGMAIVLQGTPYSGICTALLASAIKSAHRLGIHRDSHEPCGTQVDREQQKRVFWIAYFLDQDICVRTGLPPTQYYDDMDVGLPLTTTEPGQGYTEDIRFFNYRIGLAIIQGHIYSELMSVKAMKKPAEKRSYFIQEFYTMLLRWKGSLSTDSETRHCHHRFDMQHPTTVLHAIILQFSYFNSMLTIYLCTGCERGVTEENPSTCGILQETGEALRTTLIVEARKSIELMKIIPLGNNACAWLLVGSVAPVVTVLLEEVIENPEHPLAHSDLQLIEPVLEFLESLARQVEYEDVKRIYDHCTALTRGAKAVFDISLEVNRIFPTRTLFRADNTSGVRE</sequence>
<evidence type="ECO:0000259" key="3">
    <source>
        <dbReference type="SMART" id="SM00906"/>
    </source>
</evidence>
<dbReference type="GO" id="GO:0003700">
    <property type="term" value="F:DNA-binding transcription factor activity"/>
    <property type="evidence" value="ECO:0007669"/>
    <property type="project" value="InterPro"/>
</dbReference>
<dbReference type="PANTHER" id="PTHR46910:SF25">
    <property type="entry name" value="ABC-TRANSPORTER-REGULATING TRANSCRIPTION FACTOR"/>
    <property type="match status" value="1"/>
</dbReference>
<feature type="region of interest" description="Disordered" evidence="2">
    <location>
        <begin position="1"/>
        <end position="21"/>
    </location>
</feature>
<dbReference type="AlphaFoldDB" id="A0A9W9MUU1"/>
<evidence type="ECO:0000313" key="5">
    <source>
        <dbReference type="Proteomes" id="UP001150942"/>
    </source>
</evidence>
<accession>A0A9W9MUU1</accession>
<dbReference type="CDD" id="cd12148">
    <property type="entry name" value="fungal_TF_MHR"/>
    <property type="match status" value="1"/>
</dbReference>
<dbReference type="SMART" id="SM00906">
    <property type="entry name" value="Fungal_trans"/>
    <property type="match status" value="1"/>
</dbReference>
<name>A0A9W9MUU1_9EURO</name>